<dbReference type="AlphaFoldDB" id="C2G4U8"/>
<sequence>MGSNLTNCSFLLLASPYMPKAGTATAKSVVVPQAANVGRPVFRH</sequence>
<name>C2G4U8_SPHSI</name>
<accession>C2G4U8</accession>
<proteinExistence type="predicted"/>
<comment type="caution">
    <text evidence="1">The sequence shown here is derived from an EMBL/GenBank/DDBJ whole genome shotgun (WGS) entry which is preliminary data.</text>
</comment>
<gene>
    <name evidence="1" type="ORF">HMPREF0765_4604</name>
</gene>
<dbReference type="Proteomes" id="UP000006241">
    <property type="component" value="Unassembled WGS sequence"/>
</dbReference>
<evidence type="ECO:0000313" key="1">
    <source>
        <dbReference type="EMBL" id="EEI89699.1"/>
    </source>
</evidence>
<reference evidence="1 2" key="1">
    <citation type="submission" date="2009-01" db="EMBL/GenBank/DDBJ databases">
        <authorList>
            <person name="Qin X."/>
            <person name="Bachman B."/>
            <person name="Battles P."/>
            <person name="Bell A."/>
            <person name="Bess C."/>
            <person name="Bickham C."/>
            <person name="Chaboub L."/>
            <person name="Chen D."/>
            <person name="Coyle M."/>
            <person name="Deiros D.R."/>
            <person name="Dinh H."/>
            <person name="Forbes L."/>
            <person name="Fowler G."/>
            <person name="Francisco L."/>
            <person name="Fu Q."/>
            <person name="Gubbala S."/>
            <person name="Hale W."/>
            <person name="Han Y."/>
            <person name="Hemphill L."/>
            <person name="Highlander S.K."/>
            <person name="Hirani K."/>
            <person name="Hogues M."/>
            <person name="Jackson L."/>
            <person name="Jakkamsetti A."/>
            <person name="Javaid M."/>
            <person name="Jiang H."/>
            <person name="Korchina V."/>
            <person name="Kovar C."/>
            <person name="Lara F."/>
            <person name="Lee S."/>
            <person name="Mata R."/>
            <person name="Mathew T."/>
            <person name="Moen C."/>
            <person name="Morales K."/>
            <person name="Munidasa M."/>
            <person name="Nazareth L."/>
            <person name="Ngo R."/>
            <person name="Nguyen L."/>
            <person name="Okwuonu G."/>
            <person name="Ongeri F."/>
            <person name="Patil S."/>
            <person name="Petrosino J."/>
            <person name="Pham C."/>
            <person name="Pham P."/>
            <person name="Pu L.-L."/>
            <person name="Puazo M."/>
            <person name="Raj R."/>
            <person name="Reid J."/>
            <person name="Rouhana J."/>
            <person name="Saada N."/>
            <person name="Shang Y."/>
            <person name="Simmons D."/>
            <person name="Thornton R."/>
            <person name="Warren J."/>
            <person name="Weissenberger G."/>
            <person name="Zhang J."/>
            <person name="Zhang L."/>
            <person name="Zhou C."/>
            <person name="Zhu D."/>
            <person name="Muzny D."/>
            <person name="Worley K."/>
            <person name="Gibbs R."/>
        </authorList>
    </citation>
    <scope>NUCLEOTIDE SEQUENCE [LARGE SCALE GENOMIC DNA]</scope>
    <source>
        <strain evidence="1 2">ATCC 33300</strain>
    </source>
</reference>
<protein>
    <submittedName>
        <fullName evidence="1">Uncharacterized protein</fullName>
    </submittedName>
</protein>
<dbReference type="HOGENOM" id="CLU_3222218_0_0_10"/>
<evidence type="ECO:0000313" key="2">
    <source>
        <dbReference type="Proteomes" id="UP000006241"/>
    </source>
</evidence>
<dbReference type="EMBL" id="ACHB01000100">
    <property type="protein sequence ID" value="EEI89699.1"/>
    <property type="molecule type" value="Genomic_DNA"/>
</dbReference>
<organism evidence="1 2">
    <name type="scientific">Sphingobacterium spiritivorum ATCC 33300</name>
    <dbReference type="NCBI Taxonomy" id="525372"/>
    <lineage>
        <taxon>Bacteria</taxon>
        <taxon>Pseudomonadati</taxon>
        <taxon>Bacteroidota</taxon>
        <taxon>Sphingobacteriia</taxon>
        <taxon>Sphingobacteriales</taxon>
        <taxon>Sphingobacteriaceae</taxon>
        <taxon>Sphingobacterium</taxon>
    </lineage>
</organism>